<gene>
    <name evidence="2" type="ORF">SAMN05216588_12114</name>
</gene>
<accession>A0A1G8M9F8</accession>
<keyword evidence="1" id="KW-0472">Membrane</keyword>
<reference evidence="2 3" key="1">
    <citation type="submission" date="2016-10" db="EMBL/GenBank/DDBJ databases">
        <authorList>
            <person name="de Groot N.N."/>
        </authorList>
    </citation>
    <scope>NUCLEOTIDE SEQUENCE [LARGE SCALE GENOMIC DNA]</scope>
    <source>
        <strain evidence="2 3">LMG 18387</strain>
    </source>
</reference>
<evidence type="ECO:0000256" key="1">
    <source>
        <dbReference type="SAM" id="Phobius"/>
    </source>
</evidence>
<protein>
    <submittedName>
        <fullName evidence="2">Uncharacterized protein</fullName>
    </submittedName>
</protein>
<dbReference type="RefSeq" id="WP_139207490.1">
    <property type="nucleotide sequence ID" value="NZ_FNDG01000021.1"/>
</dbReference>
<feature type="transmembrane region" description="Helical" evidence="1">
    <location>
        <begin position="44"/>
        <end position="69"/>
    </location>
</feature>
<evidence type="ECO:0000313" key="2">
    <source>
        <dbReference type="EMBL" id="SDI64477.1"/>
    </source>
</evidence>
<keyword evidence="1" id="KW-0812">Transmembrane</keyword>
<sequence length="118" mass="13507">MLTMYVFAVQFIVGIVSTCIVVPYPHSVAPATKNIDHPSRPWRIFYRVMTLFMCNLFSWLLTAVLLAVLFGEVDHRGLSDIWRATLLALMPVPLLIVLYWLFAKAVRKKARDMSNAHT</sequence>
<proteinExistence type="predicted"/>
<dbReference type="Proteomes" id="UP000198606">
    <property type="component" value="Unassembled WGS sequence"/>
</dbReference>
<feature type="transmembrane region" description="Helical" evidence="1">
    <location>
        <begin position="6"/>
        <end position="24"/>
    </location>
</feature>
<feature type="transmembrane region" description="Helical" evidence="1">
    <location>
        <begin position="81"/>
        <end position="102"/>
    </location>
</feature>
<name>A0A1G8M9F8_9GAMM</name>
<evidence type="ECO:0000313" key="3">
    <source>
        <dbReference type="Proteomes" id="UP000198606"/>
    </source>
</evidence>
<dbReference type="EMBL" id="FNDG01000021">
    <property type="protein sequence ID" value="SDI64477.1"/>
    <property type="molecule type" value="Genomic_DNA"/>
</dbReference>
<dbReference type="AlphaFoldDB" id="A0A1G8M9F8"/>
<keyword evidence="1" id="KW-1133">Transmembrane helix</keyword>
<organism evidence="2 3">
    <name type="scientific">Phytopseudomonas flavescens</name>
    <dbReference type="NCBI Taxonomy" id="29435"/>
    <lineage>
        <taxon>Bacteria</taxon>
        <taxon>Pseudomonadati</taxon>
        <taxon>Pseudomonadota</taxon>
        <taxon>Gammaproteobacteria</taxon>
        <taxon>Pseudomonadales</taxon>
        <taxon>Pseudomonadaceae</taxon>
        <taxon>Phytopseudomonas</taxon>
    </lineage>
</organism>